<evidence type="ECO:0000313" key="2">
    <source>
        <dbReference type="EMBL" id="CAI5449778.1"/>
    </source>
</evidence>
<reference evidence="2" key="1">
    <citation type="submission" date="2022-11" db="EMBL/GenBank/DDBJ databases">
        <authorList>
            <person name="Kikuchi T."/>
        </authorList>
    </citation>
    <scope>NUCLEOTIDE SEQUENCE</scope>
    <source>
        <strain evidence="2">PS1010</strain>
    </source>
</reference>
<feature type="chain" id="PRO_5040379315" description="SXP/RAL-2 family protein Ani s 5-like cation-binding domain-containing protein" evidence="1">
    <location>
        <begin position="19"/>
        <end position="208"/>
    </location>
</feature>
<organism evidence="2 3">
    <name type="scientific">Caenorhabditis angaria</name>
    <dbReference type="NCBI Taxonomy" id="860376"/>
    <lineage>
        <taxon>Eukaryota</taxon>
        <taxon>Metazoa</taxon>
        <taxon>Ecdysozoa</taxon>
        <taxon>Nematoda</taxon>
        <taxon>Chromadorea</taxon>
        <taxon>Rhabditida</taxon>
        <taxon>Rhabditina</taxon>
        <taxon>Rhabditomorpha</taxon>
        <taxon>Rhabditoidea</taxon>
        <taxon>Rhabditidae</taxon>
        <taxon>Peloderinae</taxon>
        <taxon>Caenorhabditis</taxon>
    </lineage>
</organism>
<proteinExistence type="predicted"/>
<name>A0A9P1IPU6_9PELO</name>
<evidence type="ECO:0000313" key="3">
    <source>
        <dbReference type="Proteomes" id="UP001152747"/>
    </source>
</evidence>
<keyword evidence="1" id="KW-0732">Signal</keyword>
<dbReference type="EMBL" id="CANHGI010000004">
    <property type="protein sequence ID" value="CAI5449778.1"/>
    <property type="molecule type" value="Genomic_DNA"/>
</dbReference>
<gene>
    <name evidence="2" type="ORF">CAMP_LOCUS12415</name>
</gene>
<feature type="signal peptide" evidence="1">
    <location>
        <begin position="1"/>
        <end position="18"/>
    </location>
</feature>
<dbReference type="AlphaFoldDB" id="A0A9P1IPU6"/>
<protein>
    <recommendedName>
        <fullName evidence="4">SXP/RAL-2 family protein Ani s 5-like cation-binding domain-containing protein</fullName>
    </recommendedName>
</protein>
<dbReference type="OrthoDB" id="5802492at2759"/>
<accession>A0A9P1IPU6</accession>
<evidence type="ECO:0000256" key="1">
    <source>
        <dbReference type="SAM" id="SignalP"/>
    </source>
</evidence>
<sequence length="208" mass="23516">MNNSILLVALFGVAVVCAAPGAHKLRNRAPPKAGCVQPAYTESLSEENQKKLTEIWKDYKVGGTCYIEQAKTSELLDSLPEKEREELLARPPIPAFFAGIKRETILQFDAIYFNDTIAFPDKLKQLDELAEKILPAENLKVYKEFREQRDAVRKNYADLLAKLSPAAKEADAKVEAMIAERFAYVDNLDEKVRAELFELWDARPSEPK</sequence>
<comment type="caution">
    <text evidence="2">The sequence shown here is derived from an EMBL/GenBank/DDBJ whole genome shotgun (WGS) entry which is preliminary data.</text>
</comment>
<keyword evidence="3" id="KW-1185">Reference proteome</keyword>
<evidence type="ECO:0008006" key="4">
    <source>
        <dbReference type="Google" id="ProtNLM"/>
    </source>
</evidence>
<dbReference type="Proteomes" id="UP001152747">
    <property type="component" value="Unassembled WGS sequence"/>
</dbReference>